<dbReference type="InterPro" id="IPR036259">
    <property type="entry name" value="MFS_trans_sf"/>
</dbReference>
<feature type="transmembrane region" description="Helical" evidence="7">
    <location>
        <begin position="84"/>
        <end position="102"/>
    </location>
</feature>
<dbReference type="PANTHER" id="PTHR23501:SF177">
    <property type="entry name" value="MAJOR FACILITATOR SUPERFAMILY (MFS) PROFILE DOMAIN-CONTAINING PROTEIN-RELATED"/>
    <property type="match status" value="1"/>
</dbReference>
<evidence type="ECO:0000259" key="8">
    <source>
        <dbReference type="PROSITE" id="PS50850"/>
    </source>
</evidence>
<evidence type="ECO:0000256" key="5">
    <source>
        <dbReference type="ARBA" id="ARBA00023136"/>
    </source>
</evidence>
<feature type="transmembrane region" description="Helical" evidence="7">
    <location>
        <begin position="271"/>
        <end position="292"/>
    </location>
</feature>
<dbReference type="PANTHER" id="PTHR23501">
    <property type="entry name" value="MAJOR FACILITATOR SUPERFAMILY"/>
    <property type="match status" value="1"/>
</dbReference>
<dbReference type="FunFam" id="1.20.1720.10:FF:000012">
    <property type="entry name" value="MFS toxin efflux pump (AflT)"/>
    <property type="match status" value="1"/>
</dbReference>
<feature type="transmembrane region" description="Helical" evidence="7">
    <location>
        <begin position="379"/>
        <end position="398"/>
    </location>
</feature>
<keyword evidence="5 7" id="KW-0472">Membrane</keyword>
<comment type="caution">
    <text evidence="9">The sequence shown here is derived from an EMBL/GenBank/DDBJ whole genome shotgun (WGS) entry which is preliminary data.</text>
</comment>
<evidence type="ECO:0000256" key="4">
    <source>
        <dbReference type="ARBA" id="ARBA00022989"/>
    </source>
</evidence>
<dbReference type="GO" id="GO:0022857">
    <property type="term" value="F:transmembrane transporter activity"/>
    <property type="evidence" value="ECO:0007669"/>
    <property type="project" value="InterPro"/>
</dbReference>
<feature type="domain" description="Major facilitator superfamily (MFS) profile" evidence="8">
    <location>
        <begin position="49"/>
        <end position="544"/>
    </location>
</feature>
<evidence type="ECO:0000256" key="6">
    <source>
        <dbReference type="SAM" id="MobiDB-lite"/>
    </source>
</evidence>
<comment type="subcellular location">
    <subcellularLocation>
        <location evidence="1">Membrane</location>
        <topology evidence="1">Multi-pass membrane protein</topology>
    </subcellularLocation>
</comment>
<accession>A0AAN9YC40</accession>
<protein>
    <recommendedName>
        <fullName evidence="8">Major facilitator superfamily (MFS) profile domain-containing protein</fullName>
    </recommendedName>
</protein>
<feature type="transmembrane region" description="Helical" evidence="7">
    <location>
        <begin position="313"/>
        <end position="334"/>
    </location>
</feature>
<dbReference type="Proteomes" id="UP001320245">
    <property type="component" value="Unassembled WGS sequence"/>
</dbReference>
<feature type="transmembrane region" description="Helical" evidence="7">
    <location>
        <begin position="139"/>
        <end position="160"/>
    </location>
</feature>
<gene>
    <name evidence="9" type="ORF">SLS53_007942</name>
</gene>
<proteinExistence type="predicted"/>
<dbReference type="EMBL" id="JAJSPL020000043">
    <property type="protein sequence ID" value="KAK7734292.1"/>
    <property type="molecule type" value="Genomic_DNA"/>
</dbReference>
<dbReference type="PROSITE" id="PS50850">
    <property type="entry name" value="MFS"/>
    <property type="match status" value="1"/>
</dbReference>
<feature type="transmembrane region" description="Helical" evidence="7">
    <location>
        <begin position="410"/>
        <end position="432"/>
    </location>
</feature>
<keyword evidence="10" id="KW-1185">Reference proteome</keyword>
<keyword evidence="3 7" id="KW-0812">Transmembrane</keyword>
<dbReference type="AlphaFoldDB" id="A0AAN9YC40"/>
<name>A0AAN9YC40_9PEZI</name>
<feature type="transmembrane region" description="Helical" evidence="7">
    <location>
        <begin position="199"/>
        <end position="222"/>
    </location>
</feature>
<feature type="transmembrane region" description="Helical" evidence="7">
    <location>
        <begin position="515"/>
        <end position="533"/>
    </location>
</feature>
<evidence type="ECO:0000256" key="7">
    <source>
        <dbReference type="SAM" id="Phobius"/>
    </source>
</evidence>
<evidence type="ECO:0000256" key="3">
    <source>
        <dbReference type="ARBA" id="ARBA00022692"/>
    </source>
</evidence>
<feature type="transmembrane region" description="Helical" evidence="7">
    <location>
        <begin position="439"/>
        <end position="459"/>
    </location>
</feature>
<evidence type="ECO:0000313" key="10">
    <source>
        <dbReference type="Proteomes" id="UP001320245"/>
    </source>
</evidence>
<feature type="compositionally biased region" description="Basic and acidic residues" evidence="6">
    <location>
        <begin position="1"/>
        <end position="10"/>
    </location>
</feature>
<reference evidence="9 10" key="1">
    <citation type="journal article" date="2023" name="PLoS ONE">
        <title>Cytospora paraplurivora sp. nov. isolated from orchards with fruit tree decline syndrome in Ontario, Canada.</title>
        <authorList>
            <person name="Ilyukhin E."/>
            <person name="Nguyen H.D.T."/>
            <person name="Castle A.J."/>
            <person name="Ellouze W."/>
        </authorList>
    </citation>
    <scope>NUCLEOTIDE SEQUENCE [LARGE SCALE GENOMIC DNA]</scope>
    <source>
        <strain evidence="9 10">FDS-564</strain>
    </source>
</reference>
<dbReference type="SUPFAM" id="SSF103473">
    <property type="entry name" value="MFS general substrate transporter"/>
    <property type="match status" value="1"/>
</dbReference>
<evidence type="ECO:0000256" key="1">
    <source>
        <dbReference type="ARBA" id="ARBA00004141"/>
    </source>
</evidence>
<feature type="transmembrane region" description="Helical" evidence="7">
    <location>
        <begin position="46"/>
        <end position="72"/>
    </location>
</feature>
<dbReference type="Gene3D" id="1.20.1720.10">
    <property type="entry name" value="Multidrug resistance protein D"/>
    <property type="match status" value="1"/>
</dbReference>
<dbReference type="CDD" id="cd17502">
    <property type="entry name" value="MFS_Azr1_MDR_like"/>
    <property type="match status" value="1"/>
</dbReference>
<keyword evidence="4 7" id="KW-1133">Transmembrane helix</keyword>
<feature type="transmembrane region" description="Helical" evidence="7">
    <location>
        <begin position="243"/>
        <end position="265"/>
    </location>
</feature>
<dbReference type="InterPro" id="IPR020846">
    <property type="entry name" value="MFS_dom"/>
</dbReference>
<dbReference type="InterPro" id="IPR011701">
    <property type="entry name" value="MFS"/>
</dbReference>
<feature type="transmembrane region" description="Helical" evidence="7">
    <location>
        <begin position="114"/>
        <end position="133"/>
    </location>
</feature>
<feature type="transmembrane region" description="Helical" evidence="7">
    <location>
        <begin position="172"/>
        <end position="193"/>
    </location>
</feature>
<dbReference type="GO" id="GO:0005886">
    <property type="term" value="C:plasma membrane"/>
    <property type="evidence" value="ECO:0007669"/>
    <property type="project" value="TreeGrafter"/>
</dbReference>
<organism evidence="9 10">
    <name type="scientific">Cytospora paraplurivora</name>
    <dbReference type="NCBI Taxonomy" id="2898453"/>
    <lineage>
        <taxon>Eukaryota</taxon>
        <taxon>Fungi</taxon>
        <taxon>Dikarya</taxon>
        <taxon>Ascomycota</taxon>
        <taxon>Pezizomycotina</taxon>
        <taxon>Sordariomycetes</taxon>
        <taxon>Sordariomycetidae</taxon>
        <taxon>Diaporthales</taxon>
        <taxon>Cytosporaceae</taxon>
        <taxon>Cytospora</taxon>
    </lineage>
</organism>
<sequence>MSATTLEKEAQSSQEQEPSTPASLEAAEEVLPAAHPEIHYPSGFKAAVIILGLLLSSFLTALDISIISTAIPKITAQFNSLEDVAWYGSAFFLTLASFQSVWGKAYKYFSVRGCFLTSICVFEIGSLLCALAPNSAALIVGRAIQGAGGAGSNLGSYAIASFIAPPEKVPGIVGLIGVVFSIASVIGPLLGGVFTSSVTWRWCFYINLPIGAVTFFCILLFFRTPAHAKVSGKVPWKEVLLNLDPLGFILLLGSILCYILALQWGGTSKSWGSSTVVGLLVGWIVLGALFGANESFQKDRAMLVLRILKVRGIGAVCAFIVFAYGAYFAAMYNIPVYFQAINGLSAQNSGIRTIPIILSVSLASFVSSITLGKIGIFQPFLFVGGALATVGMGLIYTFDVDTGLGKVIGYQVLFGIGVGMIVQLPVIVTGALANVQDKAIALSVVCVTQFLSATLVITASDSIMNNLLLKSLPRYAPEVNPNKVLTIGAYGLQDVYSGNTLHSIRLAWVHGLRGAWALGIAFLGAAFLTAFIAKWPGSLVPEQTVKDDIQVSDKDDQPAPAELV</sequence>
<dbReference type="Pfam" id="PF07690">
    <property type="entry name" value="MFS_1"/>
    <property type="match status" value="1"/>
</dbReference>
<feature type="region of interest" description="Disordered" evidence="6">
    <location>
        <begin position="1"/>
        <end position="22"/>
    </location>
</feature>
<keyword evidence="2" id="KW-0813">Transport</keyword>
<evidence type="ECO:0000313" key="9">
    <source>
        <dbReference type="EMBL" id="KAK7734292.1"/>
    </source>
</evidence>
<feature type="compositionally biased region" description="Polar residues" evidence="6">
    <location>
        <begin position="11"/>
        <end position="22"/>
    </location>
</feature>
<feature type="transmembrane region" description="Helical" evidence="7">
    <location>
        <begin position="354"/>
        <end position="372"/>
    </location>
</feature>
<evidence type="ECO:0000256" key="2">
    <source>
        <dbReference type="ARBA" id="ARBA00022448"/>
    </source>
</evidence>